<dbReference type="PANTHER" id="PTHR48105">
    <property type="entry name" value="THIOREDOXIN REDUCTASE 1-RELATED-RELATED"/>
    <property type="match status" value="1"/>
</dbReference>
<accession>A0ABV9RTJ1</accession>
<evidence type="ECO:0000256" key="1">
    <source>
        <dbReference type="ARBA" id="ARBA00022630"/>
    </source>
</evidence>
<evidence type="ECO:0000313" key="7">
    <source>
        <dbReference type="Proteomes" id="UP001595909"/>
    </source>
</evidence>
<feature type="region of interest" description="Disordered" evidence="4">
    <location>
        <begin position="1"/>
        <end position="26"/>
    </location>
</feature>
<sequence length="574" mass="60303">MSPSRSTRSLHTGEAPAETPDLSGAFPRLEPDQIEMLAGHGDRRPVLPGEILIVEGEPDPAFFVVLRGKVAVLEGYQTPDEQVVRVHGPGRFLGELGLLTGQVSFFTDVAAVAGEVLAVPVEEVRRLVAQDSVLGDVILRAYLLRRSLAIGLGAGFRILGSRFSADTARLRDFASRNRLPHRCIDLETDVEADRTLRQLGIGPSDTPLVVWRHHLLRNPSNAELAAAIGLPASADDAPSTCDLLVVGAGPAGLAAGVYGASEGLRTVVLDAVAAGGQAATSSRIENYLGFPAGISGGELAERAVIQADKFGARTRIPATATALERADGRYVVRLDDGGQATARAVIVATGARYRKLPVPRLEEFEESSVFYAATPLEAQICADDPVVVVGGGNSAGQAGLFLADHARTVRMVVRESTLDEFMSSYLADRILADGRIEVLVHTEVRELHGERGVLEAVVVEDTASGERRRLEARELMVFIGAAPCTGWLADAVGLDSGGYVQTGPSAAESGAEAFSEIGRAPLPLESSAPGVFAVGDVRSGSVQRVASAVGEGAMAVRLVHEHLRGLAADVHAGT</sequence>
<dbReference type="InterPro" id="IPR014710">
    <property type="entry name" value="RmlC-like_jellyroll"/>
</dbReference>
<protein>
    <submittedName>
        <fullName evidence="6">FAD-dependent oxidoreductase</fullName>
    </submittedName>
</protein>
<evidence type="ECO:0000256" key="2">
    <source>
        <dbReference type="ARBA" id="ARBA00023002"/>
    </source>
</evidence>
<dbReference type="Pfam" id="PF07992">
    <property type="entry name" value="Pyr_redox_2"/>
    <property type="match status" value="1"/>
</dbReference>
<dbReference type="RefSeq" id="WP_274191976.1">
    <property type="nucleotide sequence ID" value="NZ_BAABHN010000064.1"/>
</dbReference>
<gene>
    <name evidence="6" type="ORF">ACFPEL_29160</name>
</gene>
<comment type="catalytic activity">
    <reaction evidence="3">
        <text>[thioredoxin]-dithiol + NADP(+) = [thioredoxin]-disulfide + NADPH + H(+)</text>
        <dbReference type="Rhea" id="RHEA:20345"/>
        <dbReference type="Rhea" id="RHEA-COMP:10698"/>
        <dbReference type="Rhea" id="RHEA-COMP:10700"/>
        <dbReference type="ChEBI" id="CHEBI:15378"/>
        <dbReference type="ChEBI" id="CHEBI:29950"/>
        <dbReference type="ChEBI" id="CHEBI:50058"/>
        <dbReference type="ChEBI" id="CHEBI:57783"/>
        <dbReference type="ChEBI" id="CHEBI:58349"/>
        <dbReference type="EC" id="1.8.1.9"/>
    </reaction>
</comment>
<feature type="compositionally biased region" description="Polar residues" evidence="4">
    <location>
        <begin position="1"/>
        <end position="10"/>
    </location>
</feature>
<evidence type="ECO:0000256" key="4">
    <source>
        <dbReference type="SAM" id="MobiDB-lite"/>
    </source>
</evidence>
<reference evidence="7" key="1">
    <citation type="journal article" date="2019" name="Int. J. Syst. Evol. Microbiol.">
        <title>The Global Catalogue of Microorganisms (GCM) 10K type strain sequencing project: providing services to taxonomists for standard genome sequencing and annotation.</title>
        <authorList>
            <consortium name="The Broad Institute Genomics Platform"/>
            <consortium name="The Broad Institute Genome Sequencing Center for Infectious Disease"/>
            <person name="Wu L."/>
            <person name="Ma J."/>
        </authorList>
    </citation>
    <scope>NUCLEOTIDE SEQUENCE [LARGE SCALE GENOMIC DNA]</scope>
    <source>
        <strain evidence="7">CCUG 50347</strain>
    </source>
</reference>
<dbReference type="InterPro" id="IPR018490">
    <property type="entry name" value="cNMP-bd_dom_sf"/>
</dbReference>
<dbReference type="InterPro" id="IPR000595">
    <property type="entry name" value="cNMP-bd_dom"/>
</dbReference>
<dbReference type="Proteomes" id="UP001595909">
    <property type="component" value="Unassembled WGS sequence"/>
</dbReference>
<dbReference type="Gene3D" id="2.60.120.10">
    <property type="entry name" value="Jelly Rolls"/>
    <property type="match status" value="1"/>
</dbReference>
<dbReference type="PRINTS" id="PR00368">
    <property type="entry name" value="FADPNR"/>
</dbReference>
<dbReference type="InterPro" id="IPR050097">
    <property type="entry name" value="Ferredoxin-NADP_redctase_2"/>
</dbReference>
<dbReference type="SUPFAM" id="SSF51206">
    <property type="entry name" value="cAMP-binding domain-like"/>
    <property type="match status" value="1"/>
</dbReference>
<name>A0ABV9RTJ1_9PSEU</name>
<organism evidence="6 7">
    <name type="scientific">Actinomycetospora chibensis</name>
    <dbReference type="NCBI Taxonomy" id="663606"/>
    <lineage>
        <taxon>Bacteria</taxon>
        <taxon>Bacillati</taxon>
        <taxon>Actinomycetota</taxon>
        <taxon>Actinomycetes</taxon>
        <taxon>Pseudonocardiales</taxon>
        <taxon>Pseudonocardiaceae</taxon>
        <taxon>Actinomycetospora</taxon>
    </lineage>
</organism>
<proteinExistence type="predicted"/>
<keyword evidence="7" id="KW-1185">Reference proteome</keyword>
<dbReference type="InterPro" id="IPR036188">
    <property type="entry name" value="FAD/NAD-bd_sf"/>
</dbReference>
<evidence type="ECO:0000313" key="6">
    <source>
        <dbReference type="EMBL" id="MFC4836507.1"/>
    </source>
</evidence>
<comment type="caution">
    <text evidence="6">The sequence shown here is derived from an EMBL/GenBank/DDBJ whole genome shotgun (WGS) entry which is preliminary data.</text>
</comment>
<dbReference type="PRINTS" id="PR00469">
    <property type="entry name" value="PNDRDTASEII"/>
</dbReference>
<dbReference type="Pfam" id="PF00027">
    <property type="entry name" value="cNMP_binding"/>
    <property type="match status" value="1"/>
</dbReference>
<evidence type="ECO:0000259" key="5">
    <source>
        <dbReference type="PROSITE" id="PS50042"/>
    </source>
</evidence>
<feature type="domain" description="Cyclic nucleotide-binding" evidence="5">
    <location>
        <begin position="25"/>
        <end position="145"/>
    </location>
</feature>
<evidence type="ECO:0000256" key="3">
    <source>
        <dbReference type="ARBA" id="ARBA00048132"/>
    </source>
</evidence>
<dbReference type="Gene3D" id="3.50.50.60">
    <property type="entry name" value="FAD/NAD(P)-binding domain"/>
    <property type="match status" value="2"/>
</dbReference>
<dbReference type="InterPro" id="IPR023753">
    <property type="entry name" value="FAD/NAD-binding_dom"/>
</dbReference>
<dbReference type="EMBL" id="JBHSIM010000064">
    <property type="protein sequence ID" value="MFC4836507.1"/>
    <property type="molecule type" value="Genomic_DNA"/>
</dbReference>
<dbReference type="CDD" id="cd00038">
    <property type="entry name" value="CAP_ED"/>
    <property type="match status" value="1"/>
</dbReference>
<keyword evidence="2" id="KW-0560">Oxidoreductase</keyword>
<keyword evidence="1" id="KW-0285">Flavoprotein</keyword>
<dbReference type="SMART" id="SM00100">
    <property type="entry name" value="cNMP"/>
    <property type="match status" value="1"/>
</dbReference>
<dbReference type="SUPFAM" id="SSF51905">
    <property type="entry name" value="FAD/NAD(P)-binding domain"/>
    <property type="match status" value="1"/>
</dbReference>
<dbReference type="PROSITE" id="PS50042">
    <property type="entry name" value="CNMP_BINDING_3"/>
    <property type="match status" value="1"/>
</dbReference>